<dbReference type="GO" id="GO:0003735">
    <property type="term" value="F:structural constituent of ribosome"/>
    <property type="evidence" value="ECO:0007669"/>
    <property type="project" value="InterPro"/>
</dbReference>
<dbReference type="GO" id="GO:1990904">
    <property type="term" value="C:ribonucleoprotein complex"/>
    <property type="evidence" value="ECO:0007669"/>
    <property type="project" value="UniProtKB-KW"/>
</dbReference>
<reference evidence="9 10" key="1">
    <citation type="submission" date="2017-09" db="EMBL/GenBank/DDBJ databases">
        <title>Depth-based differentiation of microbial function through sediment-hosted aquifers and enrichment of novel symbionts in the deep terrestrial subsurface.</title>
        <authorList>
            <person name="Probst A.J."/>
            <person name="Ladd B."/>
            <person name="Jarett J.K."/>
            <person name="Geller-Mcgrath D.E."/>
            <person name="Sieber C.M."/>
            <person name="Emerson J.B."/>
            <person name="Anantharaman K."/>
            <person name="Thomas B.C."/>
            <person name="Malmstrom R."/>
            <person name="Stieglmeier M."/>
            <person name="Klingl A."/>
            <person name="Woyke T."/>
            <person name="Ryan C.M."/>
            <person name="Banfield J.F."/>
        </authorList>
    </citation>
    <scope>NUCLEOTIDE SEQUENCE [LARGE SCALE GENOMIC DNA]</scope>
    <source>
        <strain evidence="9">CG23_combo_of_CG06-09_8_20_14_all_34_8</strain>
    </source>
</reference>
<dbReference type="InterPro" id="IPR005813">
    <property type="entry name" value="Ribosomal_bL20"/>
</dbReference>
<protein>
    <recommendedName>
        <fullName evidence="6 7">Large ribosomal subunit protein bL20</fullName>
    </recommendedName>
</protein>
<dbReference type="PANTHER" id="PTHR10986">
    <property type="entry name" value="39S RIBOSOMAL PROTEIN L20"/>
    <property type="match status" value="1"/>
</dbReference>
<dbReference type="GO" id="GO:0019843">
    <property type="term" value="F:rRNA binding"/>
    <property type="evidence" value="ECO:0007669"/>
    <property type="project" value="UniProtKB-UniRule"/>
</dbReference>
<dbReference type="EMBL" id="PCSR01000009">
    <property type="protein sequence ID" value="PIP53545.1"/>
    <property type="molecule type" value="Genomic_DNA"/>
</dbReference>
<keyword evidence="4 7" id="KW-0689">Ribosomal protein</keyword>
<gene>
    <name evidence="7" type="primary">rplT</name>
    <name evidence="9" type="ORF">COX08_00375</name>
</gene>
<comment type="function">
    <text evidence="7 8">Binds directly to 23S ribosomal RNA and is necessary for the in vitro assembly process of the 50S ribosomal subunit. It is not involved in the protein synthesizing functions of that subunit.</text>
</comment>
<evidence type="ECO:0000313" key="10">
    <source>
        <dbReference type="Proteomes" id="UP000229459"/>
    </source>
</evidence>
<dbReference type="HAMAP" id="MF_00382">
    <property type="entry name" value="Ribosomal_bL20"/>
    <property type="match status" value="1"/>
</dbReference>
<accession>A0A2H0B799</accession>
<evidence type="ECO:0000256" key="3">
    <source>
        <dbReference type="ARBA" id="ARBA00022884"/>
    </source>
</evidence>
<evidence type="ECO:0000256" key="8">
    <source>
        <dbReference type="RuleBase" id="RU000560"/>
    </source>
</evidence>
<dbReference type="GO" id="GO:0006412">
    <property type="term" value="P:translation"/>
    <property type="evidence" value="ECO:0007669"/>
    <property type="project" value="InterPro"/>
</dbReference>
<dbReference type="NCBIfam" id="TIGR01032">
    <property type="entry name" value="rplT_bact"/>
    <property type="match status" value="1"/>
</dbReference>
<dbReference type="PROSITE" id="PS00937">
    <property type="entry name" value="RIBOSOMAL_L20"/>
    <property type="match status" value="1"/>
</dbReference>
<evidence type="ECO:0000256" key="2">
    <source>
        <dbReference type="ARBA" id="ARBA00022730"/>
    </source>
</evidence>
<comment type="caution">
    <text evidence="9">The sequence shown here is derived from an EMBL/GenBank/DDBJ whole genome shotgun (WGS) entry which is preliminary data.</text>
</comment>
<dbReference type="PRINTS" id="PR00062">
    <property type="entry name" value="RIBOSOMALL20"/>
</dbReference>
<evidence type="ECO:0000313" key="9">
    <source>
        <dbReference type="EMBL" id="PIP53545.1"/>
    </source>
</evidence>
<proteinExistence type="inferred from homology"/>
<evidence type="ECO:0000256" key="1">
    <source>
        <dbReference type="ARBA" id="ARBA00007698"/>
    </source>
</evidence>
<name>A0A2H0B799_9BACT</name>
<evidence type="ECO:0000256" key="5">
    <source>
        <dbReference type="ARBA" id="ARBA00023274"/>
    </source>
</evidence>
<evidence type="ECO:0000256" key="7">
    <source>
        <dbReference type="HAMAP-Rule" id="MF_00382"/>
    </source>
</evidence>
<keyword evidence="2 7" id="KW-0699">rRNA-binding</keyword>
<comment type="similarity">
    <text evidence="1 7 8">Belongs to the bacterial ribosomal protein bL20 family.</text>
</comment>
<dbReference type="Proteomes" id="UP000229459">
    <property type="component" value="Unassembled WGS sequence"/>
</dbReference>
<dbReference type="InterPro" id="IPR035566">
    <property type="entry name" value="Ribosomal_protein_bL20_C"/>
</dbReference>
<keyword evidence="5 7" id="KW-0687">Ribonucleoprotein</keyword>
<dbReference type="InterPro" id="IPR049946">
    <property type="entry name" value="RIBOSOMAL_L20_CS"/>
</dbReference>
<dbReference type="Gene3D" id="6.10.160.10">
    <property type="match status" value="1"/>
</dbReference>
<dbReference type="GO" id="GO:0000027">
    <property type="term" value="P:ribosomal large subunit assembly"/>
    <property type="evidence" value="ECO:0007669"/>
    <property type="project" value="UniProtKB-UniRule"/>
</dbReference>
<dbReference type="FunFam" id="1.10.1900.20:FF:000001">
    <property type="entry name" value="50S ribosomal protein L20"/>
    <property type="match status" value="1"/>
</dbReference>
<dbReference type="AlphaFoldDB" id="A0A2H0B799"/>
<evidence type="ECO:0000256" key="6">
    <source>
        <dbReference type="ARBA" id="ARBA00035172"/>
    </source>
</evidence>
<keyword evidence="3 7" id="KW-0694">RNA-binding</keyword>
<organism evidence="9 10">
    <name type="scientific">Candidatus Beckwithbacteria bacterium CG23_combo_of_CG06-09_8_20_14_all_34_8</name>
    <dbReference type="NCBI Taxonomy" id="1974497"/>
    <lineage>
        <taxon>Bacteria</taxon>
        <taxon>Candidatus Beckwithiibacteriota</taxon>
    </lineage>
</organism>
<sequence length="118" mass="13591">MRVKTGTVRHHKHKKILEAMKGARMSIHKRIRGASQAQLHAGEYAFAGRKLRKRDFRSLWIIRINGQLKQFNISYSLFINKLKKANILLNRKVLADLALNSPNAFKAVVEKVNSFTTH</sequence>
<evidence type="ECO:0000256" key="4">
    <source>
        <dbReference type="ARBA" id="ARBA00022980"/>
    </source>
</evidence>
<dbReference type="GO" id="GO:0005840">
    <property type="term" value="C:ribosome"/>
    <property type="evidence" value="ECO:0007669"/>
    <property type="project" value="UniProtKB-KW"/>
</dbReference>
<dbReference type="Gene3D" id="1.10.1900.20">
    <property type="entry name" value="Ribosomal protein L20"/>
    <property type="match status" value="1"/>
</dbReference>
<dbReference type="Pfam" id="PF00453">
    <property type="entry name" value="Ribosomal_L20"/>
    <property type="match status" value="1"/>
</dbReference>
<dbReference type="CDD" id="cd07026">
    <property type="entry name" value="Ribosomal_L20"/>
    <property type="match status" value="1"/>
</dbReference>
<dbReference type="SUPFAM" id="SSF74731">
    <property type="entry name" value="Ribosomal protein L20"/>
    <property type="match status" value="1"/>
</dbReference>